<evidence type="ECO:0000259" key="8">
    <source>
        <dbReference type="PROSITE" id="PS51562"/>
    </source>
</evidence>
<feature type="domain" description="MRNA cap 0 methyltransferase" evidence="8">
    <location>
        <begin position="1"/>
        <end position="150"/>
    </location>
</feature>
<dbReference type="PANTHER" id="PTHR12189:SF2">
    <property type="entry name" value="MRNA CAP GUANINE-N7 METHYLTRANSFERASE"/>
    <property type="match status" value="1"/>
</dbReference>
<dbReference type="EC" id="2.1.1.56" evidence="1"/>
<dbReference type="PANTHER" id="PTHR12189">
    <property type="entry name" value="MRNA GUANINE-7- METHYLTRANSFERASE"/>
    <property type="match status" value="1"/>
</dbReference>
<dbReference type="Gene3D" id="3.40.50.150">
    <property type="entry name" value="Vaccinia Virus protein VP39"/>
    <property type="match status" value="1"/>
</dbReference>
<dbReference type="GO" id="GO:0005634">
    <property type="term" value="C:nucleus"/>
    <property type="evidence" value="ECO:0007669"/>
    <property type="project" value="TreeGrafter"/>
</dbReference>
<dbReference type="GO" id="GO:0004482">
    <property type="term" value="F:mRNA 5'-cap (guanine-N7-)-methyltransferase activity"/>
    <property type="evidence" value="ECO:0007669"/>
    <property type="project" value="UniProtKB-EC"/>
</dbReference>
<evidence type="ECO:0000313" key="9">
    <source>
        <dbReference type="EMBL" id="KAF6166594.1"/>
    </source>
</evidence>
<reference evidence="9 10" key="1">
    <citation type="journal article" date="2020" name="IScience">
        <title>Genome Sequencing of the Endangered Kingdonia uniflora (Circaeasteraceae, Ranunculales) Reveals Potential Mechanisms of Evolutionary Specialization.</title>
        <authorList>
            <person name="Sun Y."/>
            <person name="Deng T."/>
            <person name="Zhang A."/>
            <person name="Moore M.J."/>
            <person name="Landis J.B."/>
            <person name="Lin N."/>
            <person name="Zhang H."/>
            <person name="Zhang X."/>
            <person name="Huang J."/>
            <person name="Zhang X."/>
            <person name="Sun H."/>
            <person name="Wang H."/>
        </authorList>
    </citation>
    <scope>NUCLEOTIDE SEQUENCE [LARGE SCALE GENOMIC DNA]</scope>
    <source>
        <strain evidence="9">TB1705</strain>
        <tissue evidence="9">Leaf</tissue>
    </source>
</reference>
<dbReference type="EMBL" id="JACGCM010000786">
    <property type="protein sequence ID" value="KAF6166594.1"/>
    <property type="molecule type" value="Genomic_DNA"/>
</dbReference>
<dbReference type="InterPro" id="IPR039753">
    <property type="entry name" value="RG7MT1"/>
</dbReference>
<dbReference type="PROSITE" id="PS51562">
    <property type="entry name" value="RNA_CAP0_MT"/>
    <property type="match status" value="1"/>
</dbReference>
<evidence type="ECO:0000256" key="6">
    <source>
        <dbReference type="ARBA" id="ARBA00023042"/>
    </source>
</evidence>
<evidence type="ECO:0000256" key="3">
    <source>
        <dbReference type="ARBA" id="ARBA00022679"/>
    </source>
</evidence>
<evidence type="ECO:0000256" key="2">
    <source>
        <dbReference type="ARBA" id="ARBA00022603"/>
    </source>
</evidence>
<keyword evidence="6" id="KW-0506">mRNA capping</keyword>
<keyword evidence="3" id="KW-0808">Transferase</keyword>
<keyword evidence="4" id="KW-0949">S-adenosyl-L-methionine</keyword>
<keyword evidence="6" id="KW-0507">mRNA processing</keyword>
<proteinExistence type="predicted"/>
<name>A0A7J7NHY1_9MAGN</name>
<dbReference type="Pfam" id="PF03291">
    <property type="entry name" value="mRNA_G-N7_MeTrfase"/>
    <property type="match status" value="1"/>
</dbReference>
<evidence type="ECO:0000256" key="4">
    <source>
        <dbReference type="ARBA" id="ARBA00022691"/>
    </source>
</evidence>
<dbReference type="AlphaFoldDB" id="A0A7J7NHY1"/>
<dbReference type="GO" id="GO:0003723">
    <property type="term" value="F:RNA binding"/>
    <property type="evidence" value="ECO:0007669"/>
    <property type="project" value="UniProtKB-KW"/>
</dbReference>
<dbReference type="Proteomes" id="UP000541444">
    <property type="component" value="Unassembled WGS sequence"/>
</dbReference>
<keyword evidence="5" id="KW-0694">RNA-binding</keyword>
<keyword evidence="10" id="KW-1185">Reference proteome</keyword>
<evidence type="ECO:0000256" key="5">
    <source>
        <dbReference type="ARBA" id="ARBA00022884"/>
    </source>
</evidence>
<gene>
    <name evidence="9" type="ORF">GIB67_005456</name>
</gene>
<organism evidence="9 10">
    <name type="scientific">Kingdonia uniflora</name>
    <dbReference type="NCBI Taxonomy" id="39325"/>
    <lineage>
        <taxon>Eukaryota</taxon>
        <taxon>Viridiplantae</taxon>
        <taxon>Streptophyta</taxon>
        <taxon>Embryophyta</taxon>
        <taxon>Tracheophyta</taxon>
        <taxon>Spermatophyta</taxon>
        <taxon>Magnoliopsida</taxon>
        <taxon>Ranunculales</taxon>
        <taxon>Circaeasteraceae</taxon>
        <taxon>Kingdonia</taxon>
    </lineage>
</organism>
<accession>A0A7J7NHY1</accession>
<comment type="caution">
    <text evidence="9">The sequence shown here is derived from an EMBL/GenBank/DDBJ whole genome shotgun (WGS) entry which is preliminary data.</text>
</comment>
<comment type="catalytic activity">
    <reaction evidence="7">
        <text>a 5'-end (5'-triphosphoguanosine)-ribonucleoside in mRNA + S-adenosyl-L-methionine = a 5'-end (N(7)-methyl 5'-triphosphoguanosine)-ribonucleoside in mRNA + S-adenosyl-L-homocysteine</text>
        <dbReference type="Rhea" id="RHEA:67008"/>
        <dbReference type="Rhea" id="RHEA-COMP:17166"/>
        <dbReference type="Rhea" id="RHEA-COMP:17167"/>
        <dbReference type="ChEBI" id="CHEBI:57856"/>
        <dbReference type="ChEBI" id="CHEBI:59789"/>
        <dbReference type="ChEBI" id="CHEBI:156461"/>
        <dbReference type="ChEBI" id="CHEBI:167617"/>
        <dbReference type="EC" id="2.1.1.56"/>
    </reaction>
</comment>
<keyword evidence="2" id="KW-0489">Methyltransferase</keyword>
<protein>
    <recommendedName>
        <fullName evidence="1">mRNA (guanine-N(7))-methyltransferase</fullName>
        <ecNumber evidence="1">2.1.1.56</ecNumber>
    </recommendedName>
</protein>
<evidence type="ECO:0000313" key="10">
    <source>
        <dbReference type="Proteomes" id="UP000541444"/>
    </source>
</evidence>
<dbReference type="InterPro" id="IPR004971">
    <property type="entry name" value="mRNA_G-N7_MeTrfase_dom"/>
</dbReference>
<dbReference type="InterPro" id="IPR029063">
    <property type="entry name" value="SAM-dependent_MTases_sf"/>
</dbReference>
<dbReference type="OrthoDB" id="10248867at2759"/>
<sequence>MMQIESVSGIPQMLVSNQSLHQYSLLSEANEDVVVPAEIGILVFEGSGCRSSKNRRLRIKSVTNDQLLNWNNDAVHCPEWIVPFHVFKSLAEEYDLELVFVKNFHEFIDEYMKDPVYMELMRKMDRDFNTLSQDEWEAAYLYLTFVFRKQGQTDGSRRSSNRGNNGKMLISKNDILTLDNDN</sequence>
<evidence type="ECO:0000256" key="1">
    <source>
        <dbReference type="ARBA" id="ARBA00011926"/>
    </source>
</evidence>
<evidence type="ECO:0000256" key="7">
    <source>
        <dbReference type="ARBA" id="ARBA00044712"/>
    </source>
</evidence>